<evidence type="ECO:0000313" key="1">
    <source>
        <dbReference type="EMBL" id="JAD87617.1"/>
    </source>
</evidence>
<protein>
    <submittedName>
        <fullName evidence="1">Uncharacterized protein</fullName>
    </submittedName>
</protein>
<dbReference type="AlphaFoldDB" id="A0A0A9DV53"/>
<dbReference type="EMBL" id="GBRH01210278">
    <property type="protein sequence ID" value="JAD87617.1"/>
    <property type="molecule type" value="Transcribed_RNA"/>
</dbReference>
<accession>A0A0A9DV53</accession>
<organism evidence="1">
    <name type="scientific">Arundo donax</name>
    <name type="common">Giant reed</name>
    <name type="synonym">Donax arundinaceus</name>
    <dbReference type="NCBI Taxonomy" id="35708"/>
    <lineage>
        <taxon>Eukaryota</taxon>
        <taxon>Viridiplantae</taxon>
        <taxon>Streptophyta</taxon>
        <taxon>Embryophyta</taxon>
        <taxon>Tracheophyta</taxon>
        <taxon>Spermatophyta</taxon>
        <taxon>Magnoliopsida</taxon>
        <taxon>Liliopsida</taxon>
        <taxon>Poales</taxon>
        <taxon>Poaceae</taxon>
        <taxon>PACMAD clade</taxon>
        <taxon>Arundinoideae</taxon>
        <taxon>Arundineae</taxon>
        <taxon>Arundo</taxon>
    </lineage>
</organism>
<reference evidence="1" key="2">
    <citation type="journal article" date="2015" name="Data Brief">
        <title>Shoot transcriptome of the giant reed, Arundo donax.</title>
        <authorList>
            <person name="Barrero R.A."/>
            <person name="Guerrero F.D."/>
            <person name="Moolhuijzen P."/>
            <person name="Goolsby J.A."/>
            <person name="Tidwell J."/>
            <person name="Bellgard S.E."/>
            <person name="Bellgard M.I."/>
        </authorList>
    </citation>
    <scope>NUCLEOTIDE SEQUENCE</scope>
    <source>
        <tissue evidence="1">Shoot tissue taken approximately 20 cm above the soil surface</tissue>
    </source>
</reference>
<proteinExistence type="predicted"/>
<name>A0A0A9DV53_ARUDO</name>
<sequence length="47" mass="5134">MVKTSSCPPASTKVDTDGFLLHDATVLMTEVTIAQNQAMYFILPALY</sequence>
<reference evidence="1" key="1">
    <citation type="submission" date="2014-09" db="EMBL/GenBank/DDBJ databases">
        <authorList>
            <person name="Magalhaes I.L.F."/>
            <person name="Oliveira U."/>
            <person name="Santos F.R."/>
            <person name="Vidigal T.H.D.A."/>
            <person name="Brescovit A.D."/>
            <person name="Santos A.J."/>
        </authorList>
    </citation>
    <scope>NUCLEOTIDE SEQUENCE</scope>
    <source>
        <tissue evidence="1">Shoot tissue taken approximately 20 cm above the soil surface</tissue>
    </source>
</reference>